<comment type="subcellular location">
    <subcellularLocation>
        <location evidence="1">Membrane</location>
        <topology evidence="1">Multi-pass membrane protein</topology>
    </subcellularLocation>
</comment>
<keyword evidence="3 5" id="KW-1133">Transmembrane helix</keyword>
<keyword evidence="4 5" id="KW-0472">Membrane</keyword>
<evidence type="ECO:0000313" key="6">
    <source>
        <dbReference type="EMBL" id="GED96268.1"/>
    </source>
</evidence>
<evidence type="ECO:0000256" key="2">
    <source>
        <dbReference type="ARBA" id="ARBA00022692"/>
    </source>
</evidence>
<feature type="transmembrane region" description="Helical" evidence="5">
    <location>
        <begin position="20"/>
        <end position="37"/>
    </location>
</feature>
<dbReference type="CDD" id="cd16914">
    <property type="entry name" value="EcfT"/>
    <property type="match status" value="1"/>
</dbReference>
<keyword evidence="2 5" id="KW-0812">Transmembrane</keyword>
<keyword evidence="7" id="KW-1185">Reference proteome</keyword>
<organism evidence="6 7">
    <name type="scientific">Gordonia crocea</name>
    <dbReference type="NCBI Taxonomy" id="589162"/>
    <lineage>
        <taxon>Bacteria</taxon>
        <taxon>Bacillati</taxon>
        <taxon>Actinomycetota</taxon>
        <taxon>Actinomycetes</taxon>
        <taxon>Mycobacteriales</taxon>
        <taxon>Gordoniaceae</taxon>
        <taxon>Gordonia</taxon>
    </lineage>
</organism>
<protein>
    <recommendedName>
        <fullName evidence="8">Energy-coupling factor transporter transmembrane protein EcfT</fullName>
    </recommendedName>
</protein>
<sequence length="252" mass="26161">MNGLPLREIPGDSVIHRLWAGTKLIAIGMIGILMWVLPSWPALGMVAVVVVGVALLAGIPLGAVPKPPWWLWALAAASVGLSTLVAGVSGGLVTARGVLLGLLVIAVSVLVVWTTPAAQIAPAIATLMRPLRWLRLPVDEWAVVIALCLRSLPLMVDELLTLRAVHRLRPHAPSNAGHPAAQLTLVDMVVAALSSALRRSAEMGEAITARGGTGRLTADAARPGRIDYIALGIMAVVLAVAIAGSFLITGAM</sequence>
<dbReference type="RefSeq" id="WP_161925764.1">
    <property type="nucleotide sequence ID" value="NZ_BJOU01000001.1"/>
</dbReference>
<gene>
    <name evidence="6" type="ORF">nbrc107697_03070</name>
</gene>
<proteinExistence type="predicted"/>
<dbReference type="InterPro" id="IPR003339">
    <property type="entry name" value="ABC/ECF_trnsptr_transmembrane"/>
</dbReference>
<name>A0A7M3SUE4_9ACTN</name>
<dbReference type="Proteomes" id="UP000444980">
    <property type="component" value="Unassembled WGS sequence"/>
</dbReference>
<reference evidence="7" key="1">
    <citation type="submission" date="2019-06" db="EMBL/GenBank/DDBJ databases">
        <title>Gordonia isolated from sludge of a wastewater treatment plant.</title>
        <authorList>
            <person name="Tamura T."/>
            <person name="Aoyama K."/>
            <person name="Kang Y."/>
            <person name="Saito S."/>
            <person name="Akiyama N."/>
            <person name="Yazawa K."/>
            <person name="Gonoi T."/>
            <person name="Mikami Y."/>
        </authorList>
    </citation>
    <scope>NUCLEOTIDE SEQUENCE [LARGE SCALE GENOMIC DNA]</scope>
    <source>
        <strain evidence="7">NBRC 107697</strain>
    </source>
</reference>
<feature type="transmembrane region" description="Helical" evidence="5">
    <location>
        <begin position="44"/>
        <end position="63"/>
    </location>
</feature>
<evidence type="ECO:0008006" key="8">
    <source>
        <dbReference type="Google" id="ProtNLM"/>
    </source>
</evidence>
<evidence type="ECO:0000313" key="7">
    <source>
        <dbReference type="Proteomes" id="UP000444980"/>
    </source>
</evidence>
<comment type="caution">
    <text evidence="6">The sequence shown here is derived from an EMBL/GenBank/DDBJ whole genome shotgun (WGS) entry which is preliminary data.</text>
</comment>
<accession>A0A7M3SUE4</accession>
<dbReference type="PANTHER" id="PTHR33514:SF13">
    <property type="entry name" value="PROTEIN ABCI12, CHLOROPLASTIC"/>
    <property type="match status" value="1"/>
</dbReference>
<feature type="transmembrane region" description="Helical" evidence="5">
    <location>
        <begin position="69"/>
        <end position="92"/>
    </location>
</feature>
<feature type="transmembrane region" description="Helical" evidence="5">
    <location>
        <begin position="99"/>
        <end position="121"/>
    </location>
</feature>
<evidence type="ECO:0000256" key="4">
    <source>
        <dbReference type="ARBA" id="ARBA00023136"/>
    </source>
</evidence>
<evidence type="ECO:0000256" key="3">
    <source>
        <dbReference type="ARBA" id="ARBA00022989"/>
    </source>
</evidence>
<dbReference type="PANTHER" id="PTHR33514">
    <property type="entry name" value="PROTEIN ABCI12, CHLOROPLASTIC"/>
    <property type="match status" value="1"/>
</dbReference>
<dbReference type="GO" id="GO:0005886">
    <property type="term" value="C:plasma membrane"/>
    <property type="evidence" value="ECO:0007669"/>
    <property type="project" value="TreeGrafter"/>
</dbReference>
<dbReference type="OrthoDB" id="4640601at2"/>
<evidence type="ECO:0000256" key="5">
    <source>
        <dbReference type="SAM" id="Phobius"/>
    </source>
</evidence>
<evidence type="ECO:0000256" key="1">
    <source>
        <dbReference type="ARBA" id="ARBA00004141"/>
    </source>
</evidence>
<dbReference type="AlphaFoldDB" id="A0A7M3SUE4"/>
<dbReference type="EMBL" id="BJOU01000001">
    <property type="protein sequence ID" value="GED96268.1"/>
    <property type="molecule type" value="Genomic_DNA"/>
</dbReference>
<feature type="transmembrane region" description="Helical" evidence="5">
    <location>
        <begin position="228"/>
        <end position="248"/>
    </location>
</feature>
<dbReference type="Pfam" id="PF02361">
    <property type="entry name" value="CbiQ"/>
    <property type="match status" value="1"/>
</dbReference>